<dbReference type="EMBL" id="FLYE01000045">
    <property type="protein sequence ID" value="SCA57531.1"/>
    <property type="molecule type" value="Genomic_DNA"/>
</dbReference>
<dbReference type="Proteomes" id="UP000231658">
    <property type="component" value="Unassembled WGS sequence"/>
</dbReference>
<evidence type="ECO:0000313" key="2">
    <source>
        <dbReference type="Proteomes" id="UP000231658"/>
    </source>
</evidence>
<organism evidence="1 2">
    <name type="scientific">Candidatus Terasakiella magnetica</name>
    <dbReference type="NCBI Taxonomy" id="1867952"/>
    <lineage>
        <taxon>Bacteria</taxon>
        <taxon>Pseudomonadati</taxon>
        <taxon>Pseudomonadota</taxon>
        <taxon>Alphaproteobacteria</taxon>
        <taxon>Rhodospirillales</taxon>
        <taxon>Terasakiellaceae</taxon>
        <taxon>Terasakiella</taxon>
    </lineage>
</organism>
<accession>A0A1C3RJW0</accession>
<evidence type="ECO:0000313" key="1">
    <source>
        <dbReference type="EMBL" id="SCA57531.1"/>
    </source>
</evidence>
<reference evidence="1 2" key="1">
    <citation type="submission" date="2016-07" db="EMBL/GenBank/DDBJ databases">
        <authorList>
            <person name="Lefevre C.T."/>
        </authorList>
    </citation>
    <scope>NUCLEOTIDE SEQUENCE [LARGE SCALE GENOMIC DNA]</scope>
    <source>
        <strain evidence="1">PR1</strain>
    </source>
</reference>
<sequence length="28" mass="3150">MIMVTPFLMSASIRYAFENRATILSQTG</sequence>
<protein>
    <submittedName>
        <fullName evidence="1">Uncharacterized protein</fullName>
    </submittedName>
</protein>
<proteinExistence type="predicted"/>
<name>A0A1C3RJW0_9PROT</name>
<gene>
    <name evidence="1" type="ORF">MTBPR1_60044</name>
</gene>
<dbReference type="AlphaFoldDB" id="A0A1C3RJW0"/>
<keyword evidence="2" id="KW-1185">Reference proteome</keyword>